<protein>
    <submittedName>
        <fullName evidence="1">2OG-Fe(II) oxygenase</fullName>
    </submittedName>
</protein>
<name>A0ABR8DES7_9NOST</name>
<dbReference type="Gene3D" id="2.60.120.620">
    <property type="entry name" value="q2cbj1_9rhob like domain"/>
    <property type="match status" value="1"/>
</dbReference>
<dbReference type="Proteomes" id="UP000661112">
    <property type="component" value="Unassembled WGS sequence"/>
</dbReference>
<gene>
    <name evidence="1" type="ORF">H6G83_33575</name>
</gene>
<organism evidence="1 2">
    <name type="scientific">Anabaena azotica FACHB-119</name>
    <dbReference type="NCBI Taxonomy" id="947527"/>
    <lineage>
        <taxon>Bacteria</taxon>
        <taxon>Bacillati</taxon>
        <taxon>Cyanobacteriota</taxon>
        <taxon>Cyanophyceae</taxon>
        <taxon>Nostocales</taxon>
        <taxon>Nostocaceae</taxon>
        <taxon>Anabaena</taxon>
        <taxon>Anabaena azotica</taxon>
    </lineage>
</organism>
<evidence type="ECO:0000313" key="2">
    <source>
        <dbReference type="Proteomes" id="UP000661112"/>
    </source>
</evidence>
<sequence>MKTIVKKACNEIIRKIYRIPMIKNSANIAYQTAIANHINHLPALADNDVSLVKKLQEEGIFITSLTELSIPSTLEMLQSAKQLLPKLPKNISENSNEFIIHATSEQMREHSNIFLWGLQNRLLNIVENYLGLSVAYHGAYFRRDINNQVLKKSRLWHLDKEDRKMLKIIIYLNDVNEDRGPFQYIPKFLTSSIAKSLKYDDDYIKDEIMQQVVSSSLWHSCTGASGTVIFVDTANIFHRGKIPLASDRLSIFFDYTTRQPKHPFYCKSSLTEKDLLAVSSSLSENQKQYVFWQQNYN</sequence>
<dbReference type="SUPFAM" id="SSF51197">
    <property type="entry name" value="Clavaminate synthase-like"/>
    <property type="match status" value="1"/>
</dbReference>
<dbReference type="EMBL" id="JACJSG010000090">
    <property type="protein sequence ID" value="MBD2505471.1"/>
    <property type="molecule type" value="Genomic_DNA"/>
</dbReference>
<dbReference type="RefSeq" id="WP_190480306.1">
    <property type="nucleotide sequence ID" value="NZ_JACJSG010000090.1"/>
</dbReference>
<accession>A0ABR8DES7</accession>
<evidence type="ECO:0000313" key="1">
    <source>
        <dbReference type="EMBL" id="MBD2505471.1"/>
    </source>
</evidence>
<keyword evidence="2" id="KW-1185">Reference proteome</keyword>
<reference evidence="1 2" key="1">
    <citation type="journal article" date="2020" name="ISME J.">
        <title>Comparative genomics reveals insights into cyanobacterial evolution and habitat adaptation.</title>
        <authorList>
            <person name="Chen M.Y."/>
            <person name="Teng W.K."/>
            <person name="Zhao L."/>
            <person name="Hu C.X."/>
            <person name="Zhou Y.K."/>
            <person name="Han B.P."/>
            <person name="Song L.R."/>
            <person name="Shu W.S."/>
        </authorList>
    </citation>
    <scope>NUCLEOTIDE SEQUENCE [LARGE SCALE GENOMIC DNA]</scope>
    <source>
        <strain evidence="1 2">FACHB-119</strain>
    </source>
</reference>
<comment type="caution">
    <text evidence="1">The sequence shown here is derived from an EMBL/GenBank/DDBJ whole genome shotgun (WGS) entry which is preliminary data.</text>
</comment>
<proteinExistence type="predicted"/>